<name>A0A0B6Y2B6_9EUPU</name>
<feature type="non-terminal residue" evidence="2">
    <location>
        <position position="69"/>
    </location>
</feature>
<dbReference type="AlphaFoldDB" id="A0A0B6Y2B6"/>
<reference evidence="2" key="1">
    <citation type="submission" date="2014-12" db="EMBL/GenBank/DDBJ databases">
        <title>Insight into the proteome of Arion vulgaris.</title>
        <authorList>
            <person name="Aradska J."/>
            <person name="Bulat T."/>
            <person name="Smidak R."/>
            <person name="Sarate P."/>
            <person name="Gangsoo J."/>
            <person name="Sialana F."/>
            <person name="Bilban M."/>
            <person name="Lubec G."/>
        </authorList>
    </citation>
    <scope>NUCLEOTIDE SEQUENCE</scope>
    <source>
        <tissue evidence="2">Skin</tissue>
    </source>
</reference>
<organism evidence="2">
    <name type="scientific">Arion vulgaris</name>
    <dbReference type="NCBI Taxonomy" id="1028688"/>
    <lineage>
        <taxon>Eukaryota</taxon>
        <taxon>Metazoa</taxon>
        <taxon>Spiralia</taxon>
        <taxon>Lophotrochozoa</taxon>
        <taxon>Mollusca</taxon>
        <taxon>Gastropoda</taxon>
        <taxon>Heterobranchia</taxon>
        <taxon>Euthyneura</taxon>
        <taxon>Panpulmonata</taxon>
        <taxon>Eupulmonata</taxon>
        <taxon>Stylommatophora</taxon>
        <taxon>Helicina</taxon>
        <taxon>Arionoidea</taxon>
        <taxon>Arionidae</taxon>
        <taxon>Arion</taxon>
    </lineage>
</organism>
<evidence type="ECO:0000256" key="1">
    <source>
        <dbReference type="SAM" id="MobiDB-lite"/>
    </source>
</evidence>
<gene>
    <name evidence="2" type="primary">ORF9358</name>
</gene>
<feature type="compositionally biased region" description="Acidic residues" evidence="1">
    <location>
        <begin position="18"/>
        <end position="33"/>
    </location>
</feature>
<proteinExistence type="predicted"/>
<feature type="region of interest" description="Disordered" evidence="1">
    <location>
        <begin position="1"/>
        <end position="56"/>
    </location>
</feature>
<sequence>MDTSTSSISNDGHLSSNSDDEDEEDNVEICVDDDDHHSTSGLHSDVEDEDREQDVMKEKTFSSEFICTE</sequence>
<evidence type="ECO:0000313" key="2">
    <source>
        <dbReference type="EMBL" id="CEK49941.1"/>
    </source>
</evidence>
<dbReference type="EMBL" id="HACG01003076">
    <property type="protein sequence ID" value="CEK49941.1"/>
    <property type="molecule type" value="Transcribed_RNA"/>
</dbReference>
<protein>
    <submittedName>
        <fullName evidence="2">Uncharacterized protein</fullName>
    </submittedName>
</protein>
<accession>A0A0B6Y2B6</accession>
<feature type="compositionally biased region" description="Polar residues" evidence="1">
    <location>
        <begin position="1"/>
        <end position="17"/>
    </location>
</feature>